<dbReference type="InterPro" id="IPR001789">
    <property type="entry name" value="Sig_transdc_resp-reg_receiver"/>
</dbReference>
<organism evidence="8">
    <name type="scientific">hydrothermal vent metagenome</name>
    <dbReference type="NCBI Taxonomy" id="652676"/>
    <lineage>
        <taxon>unclassified sequences</taxon>
        <taxon>metagenomes</taxon>
        <taxon>ecological metagenomes</taxon>
    </lineage>
</organism>
<accession>A0A3B0UCE1</accession>
<dbReference type="SUPFAM" id="SSF52172">
    <property type="entry name" value="CheY-like"/>
    <property type="match status" value="1"/>
</dbReference>
<dbReference type="PANTHER" id="PTHR43047">
    <property type="entry name" value="TWO-COMPONENT HISTIDINE PROTEIN KINASE"/>
    <property type="match status" value="1"/>
</dbReference>
<dbReference type="GO" id="GO:0000155">
    <property type="term" value="F:phosphorelay sensor kinase activity"/>
    <property type="evidence" value="ECO:0007669"/>
    <property type="project" value="InterPro"/>
</dbReference>
<dbReference type="SMART" id="SM00448">
    <property type="entry name" value="REC"/>
    <property type="match status" value="1"/>
</dbReference>
<dbReference type="Pfam" id="PF00512">
    <property type="entry name" value="HisKA"/>
    <property type="match status" value="1"/>
</dbReference>
<dbReference type="EMBL" id="UOET01000200">
    <property type="protein sequence ID" value="VAW28158.1"/>
    <property type="molecule type" value="Genomic_DNA"/>
</dbReference>
<dbReference type="CDD" id="cd19920">
    <property type="entry name" value="REC_PA4781-like"/>
    <property type="match status" value="1"/>
</dbReference>
<sequence length="386" mass="43683">MENLYDNTILIVDDTPENIDILVELLEDFDKQIAISGEDALETAFEGEPPDLILLDIMMPEMDGYEVCRRLRANEKTKDIPIIFLTAKTQKDDIIKGFEVGGQDYLTKPFDARELMVRVKTQLELKSQREILKNMNSLLEEKVQERTARLKEAYKNLEKANQELLGLDEAKNSFLTMISHEIRTPLNGIIGASYFLKSTLAEDKELSEFVEMLQVSADRLEHFSLTALLITQLQAGYKITTEKVEPDKLVEECIKENQDKAKAKEISVVKEKLVENAVIEVEKPLIKRALNSIIDNAIKYSNQKDTITIKEWNNNGRLTIECSDHGQGFTQEALDNLFKSFGLGEKHYDNNVGLSLKVAKLIMDVHDGDIQINNLSNGGASVSLIF</sequence>
<dbReference type="CDD" id="cd00082">
    <property type="entry name" value="HisKA"/>
    <property type="match status" value="1"/>
</dbReference>
<dbReference type="Gene3D" id="3.40.50.2300">
    <property type="match status" value="1"/>
</dbReference>
<dbReference type="InterPro" id="IPR005467">
    <property type="entry name" value="His_kinase_dom"/>
</dbReference>
<dbReference type="SMART" id="SM00388">
    <property type="entry name" value="HisKA"/>
    <property type="match status" value="1"/>
</dbReference>
<dbReference type="SMART" id="SM00387">
    <property type="entry name" value="HATPase_c"/>
    <property type="match status" value="1"/>
</dbReference>
<keyword evidence="3" id="KW-0808">Transferase</keyword>
<comment type="catalytic activity">
    <reaction evidence="1">
        <text>ATP + protein L-histidine = ADP + protein N-phospho-L-histidine.</text>
        <dbReference type="EC" id="2.7.13.3"/>
    </reaction>
</comment>
<dbReference type="SUPFAM" id="SSF47384">
    <property type="entry name" value="Homodimeric domain of signal transducing histidine kinase"/>
    <property type="match status" value="1"/>
</dbReference>
<dbReference type="InterPro" id="IPR036890">
    <property type="entry name" value="HATPase_C_sf"/>
</dbReference>
<evidence type="ECO:0000259" key="6">
    <source>
        <dbReference type="PROSITE" id="PS50109"/>
    </source>
</evidence>
<dbReference type="Gene3D" id="1.10.287.130">
    <property type="match status" value="1"/>
</dbReference>
<dbReference type="AlphaFoldDB" id="A0A3B0UCE1"/>
<dbReference type="PROSITE" id="PS50110">
    <property type="entry name" value="RESPONSE_REGULATORY"/>
    <property type="match status" value="1"/>
</dbReference>
<dbReference type="PANTHER" id="PTHR43047:SF72">
    <property type="entry name" value="OSMOSENSING HISTIDINE PROTEIN KINASE SLN1"/>
    <property type="match status" value="1"/>
</dbReference>
<dbReference type="InterPro" id="IPR011006">
    <property type="entry name" value="CheY-like_superfamily"/>
</dbReference>
<dbReference type="InterPro" id="IPR003594">
    <property type="entry name" value="HATPase_dom"/>
</dbReference>
<keyword evidence="5" id="KW-0175">Coiled coil</keyword>
<evidence type="ECO:0000256" key="3">
    <source>
        <dbReference type="ARBA" id="ARBA00022679"/>
    </source>
</evidence>
<dbReference type="EC" id="2.7.13.3" evidence="2"/>
<protein>
    <recommendedName>
        <fullName evidence="2">histidine kinase</fullName>
        <ecNumber evidence="2">2.7.13.3</ecNumber>
    </recommendedName>
</protein>
<evidence type="ECO:0000256" key="2">
    <source>
        <dbReference type="ARBA" id="ARBA00012438"/>
    </source>
</evidence>
<name>A0A3B0UCE1_9ZZZZ</name>
<evidence type="ECO:0000256" key="5">
    <source>
        <dbReference type="SAM" id="Coils"/>
    </source>
</evidence>
<dbReference type="Pfam" id="PF00072">
    <property type="entry name" value="Response_reg"/>
    <property type="match status" value="1"/>
</dbReference>
<dbReference type="PROSITE" id="PS50109">
    <property type="entry name" value="HIS_KIN"/>
    <property type="match status" value="1"/>
</dbReference>
<dbReference type="InterPro" id="IPR036097">
    <property type="entry name" value="HisK_dim/P_sf"/>
</dbReference>
<dbReference type="GO" id="GO:0005886">
    <property type="term" value="C:plasma membrane"/>
    <property type="evidence" value="ECO:0007669"/>
    <property type="project" value="TreeGrafter"/>
</dbReference>
<feature type="domain" description="Histidine kinase" evidence="6">
    <location>
        <begin position="177"/>
        <end position="386"/>
    </location>
</feature>
<evidence type="ECO:0000313" key="8">
    <source>
        <dbReference type="EMBL" id="VAW28158.1"/>
    </source>
</evidence>
<evidence type="ECO:0000256" key="1">
    <source>
        <dbReference type="ARBA" id="ARBA00000085"/>
    </source>
</evidence>
<evidence type="ECO:0000259" key="7">
    <source>
        <dbReference type="PROSITE" id="PS50110"/>
    </source>
</evidence>
<gene>
    <name evidence="8" type="ORF">MNBD_BACTEROID07-1642</name>
</gene>
<proteinExistence type="predicted"/>
<dbReference type="SUPFAM" id="SSF55874">
    <property type="entry name" value="ATPase domain of HSP90 chaperone/DNA topoisomerase II/histidine kinase"/>
    <property type="match status" value="1"/>
</dbReference>
<feature type="domain" description="Response regulatory" evidence="7">
    <location>
        <begin position="8"/>
        <end position="123"/>
    </location>
</feature>
<reference evidence="8" key="1">
    <citation type="submission" date="2018-06" db="EMBL/GenBank/DDBJ databases">
        <authorList>
            <person name="Zhirakovskaya E."/>
        </authorList>
    </citation>
    <scope>NUCLEOTIDE SEQUENCE</scope>
</reference>
<dbReference type="Pfam" id="PF02518">
    <property type="entry name" value="HATPase_c"/>
    <property type="match status" value="1"/>
</dbReference>
<evidence type="ECO:0000256" key="4">
    <source>
        <dbReference type="ARBA" id="ARBA00022777"/>
    </source>
</evidence>
<feature type="coiled-coil region" evidence="5">
    <location>
        <begin position="125"/>
        <end position="170"/>
    </location>
</feature>
<dbReference type="GO" id="GO:0009927">
    <property type="term" value="F:histidine phosphotransfer kinase activity"/>
    <property type="evidence" value="ECO:0007669"/>
    <property type="project" value="TreeGrafter"/>
</dbReference>
<dbReference type="InterPro" id="IPR003661">
    <property type="entry name" value="HisK_dim/P_dom"/>
</dbReference>
<dbReference type="Gene3D" id="3.30.565.10">
    <property type="entry name" value="Histidine kinase-like ATPase, C-terminal domain"/>
    <property type="match status" value="1"/>
</dbReference>
<keyword evidence="4" id="KW-0418">Kinase</keyword>